<protein>
    <recommendedName>
        <fullName evidence="4">DUF541 domain-containing protein</fullName>
    </recommendedName>
</protein>
<dbReference type="AlphaFoldDB" id="A0A2R7Y212"/>
<dbReference type="GO" id="GO:0006974">
    <property type="term" value="P:DNA damage response"/>
    <property type="evidence" value="ECO:0007669"/>
    <property type="project" value="TreeGrafter"/>
</dbReference>
<sequence>MGEKTDARGVAVYVVLGLLAAVAVIAIVTEVLAITVGEGVPVQKKEEETITVMGSARTYVMPNTFAATLGVETTAKTVTDAATENARATNGILSALKSLGLTDKEVSTSMYTIYPVYDEAGKEIIGFRVVNMLTIKTDKLDMAGKIVDESVKAGSNRIYGLNFYLSEERAKQLRLELVDAALEDARAKADALLRPLGLRILRVKTASIVEGYEPVPLYKGEVSLAAATPVLPGMTSVSVSVQVTYVIG</sequence>
<proteinExistence type="predicted"/>
<dbReference type="EMBL" id="NDWU01000016">
    <property type="protein sequence ID" value="PUA31493.1"/>
    <property type="molecule type" value="Genomic_DNA"/>
</dbReference>
<keyword evidence="1" id="KW-1133">Transmembrane helix</keyword>
<gene>
    <name evidence="2" type="ORF">B9J98_05950</name>
</gene>
<dbReference type="PANTHER" id="PTHR34387:SF2">
    <property type="entry name" value="SLR1258 PROTEIN"/>
    <property type="match status" value="1"/>
</dbReference>
<keyword evidence="1" id="KW-0812">Transmembrane</keyword>
<dbReference type="InterPro" id="IPR052022">
    <property type="entry name" value="26kDa_periplasmic_antigen"/>
</dbReference>
<keyword evidence="1" id="KW-0472">Membrane</keyword>
<dbReference type="Pfam" id="PF04402">
    <property type="entry name" value="SIMPL"/>
    <property type="match status" value="1"/>
</dbReference>
<comment type="caution">
    <text evidence="2">The sequence shown here is derived from an EMBL/GenBank/DDBJ whole genome shotgun (WGS) entry which is preliminary data.</text>
</comment>
<dbReference type="PANTHER" id="PTHR34387">
    <property type="entry name" value="SLR1258 PROTEIN"/>
    <property type="match status" value="1"/>
</dbReference>
<dbReference type="InterPro" id="IPR007497">
    <property type="entry name" value="SIMPL/DUF541"/>
</dbReference>
<dbReference type="Gene3D" id="3.30.110.170">
    <property type="entry name" value="Protein of unknown function (DUF541), domain 1"/>
    <property type="match status" value="1"/>
</dbReference>
<evidence type="ECO:0000313" key="2">
    <source>
        <dbReference type="EMBL" id="PUA31493.1"/>
    </source>
</evidence>
<feature type="transmembrane region" description="Helical" evidence="1">
    <location>
        <begin position="12"/>
        <end position="36"/>
    </location>
</feature>
<accession>A0A2R7Y212</accession>
<evidence type="ECO:0000256" key="1">
    <source>
        <dbReference type="SAM" id="Phobius"/>
    </source>
</evidence>
<evidence type="ECO:0008006" key="4">
    <source>
        <dbReference type="Google" id="ProtNLM"/>
    </source>
</evidence>
<dbReference type="Gene3D" id="3.30.70.2970">
    <property type="entry name" value="Protein of unknown function (DUF541), domain 2"/>
    <property type="match status" value="1"/>
</dbReference>
<name>A0A2R7Y212_9ARCH</name>
<dbReference type="Proteomes" id="UP000244066">
    <property type="component" value="Unassembled WGS sequence"/>
</dbReference>
<evidence type="ECO:0000313" key="3">
    <source>
        <dbReference type="Proteomes" id="UP000244066"/>
    </source>
</evidence>
<organism evidence="2 3">
    <name type="scientific">Candidatus Terraquivivens tikiterensis</name>
    <dbReference type="NCBI Taxonomy" id="1980982"/>
    <lineage>
        <taxon>Archaea</taxon>
        <taxon>Nitrososphaerota</taxon>
        <taxon>Candidatus Wolframiiraptoraceae</taxon>
        <taxon>Candidatus Terraquivivens</taxon>
    </lineage>
</organism>
<reference evidence="2 3" key="1">
    <citation type="submission" date="2017-04" db="EMBL/GenBank/DDBJ databases">
        <title>Draft Aigarchaeota genome from a New Zealand hot spring.</title>
        <authorList>
            <person name="Reysenbach A.-L."/>
            <person name="Donaho J.A."/>
            <person name="Gerhart J."/>
            <person name="Kelley J.F."/>
            <person name="Kouba K."/>
            <person name="Podar M."/>
            <person name="Stott M."/>
        </authorList>
    </citation>
    <scope>NUCLEOTIDE SEQUENCE [LARGE SCALE GENOMIC DNA]</scope>
    <source>
        <strain evidence="2">NZ13_MG1</strain>
    </source>
</reference>